<reference evidence="1 2" key="1">
    <citation type="journal article" date="2016" name="Nat. Commun.">
        <title>Thousands of microbial genomes shed light on interconnected biogeochemical processes in an aquifer system.</title>
        <authorList>
            <person name="Anantharaman K."/>
            <person name="Brown C.T."/>
            <person name="Hug L.A."/>
            <person name="Sharon I."/>
            <person name="Castelle C.J."/>
            <person name="Probst A.J."/>
            <person name="Thomas B.C."/>
            <person name="Singh A."/>
            <person name="Wilkins M.J."/>
            <person name="Karaoz U."/>
            <person name="Brodie E.L."/>
            <person name="Williams K.H."/>
            <person name="Hubbard S.S."/>
            <person name="Banfield J.F."/>
        </authorList>
    </citation>
    <scope>NUCLEOTIDE SEQUENCE [LARGE SCALE GENOMIC DNA]</scope>
</reference>
<accession>A0A1G2G2W3</accession>
<sequence length="336" mass="38832">MVKEANMDEQARYDLERRCHESVGATEPGILTTVLSYFPETAELFIRTQDYAASVEGRRHLWYNVRHQTAGYGLDRSEYYQADQIEHLYLRGFTGNDLINIITEVNVMRGLERGHDNRSVEKIIHVARKIPGLREMDNTPFDDTPLSYYEQMVAKTLEVMKVTWQEVRLLRAYQNMGKQADVYLVEMGRLNRRVAALRTACHTVFPSMGLEREPPYEQWQKLRQAVKEQGITISRGDDRAKFVLDAEFGEMCVLANAAEVFKLIVLAFRHGRGTDGPCGVLLNLYAFRDELASGKAGGVIWHRHLSDTKNFLPEQYVTFRCWLKEEGYDVEQFLSY</sequence>
<evidence type="ECO:0000313" key="2">
    <source>
        <dbReference type="Proteomes" id="UP000177480"/>
    </source>
</evidence>
<organism evidence="1 2">
    <name type="scientific">Candidatus Ryanbacteria bacterium RIFCSPHIGHO2_01_FULL_45_22</name>
    <dbReference type="NCBI Taxonomy" id="1802114"/>
    <lineage>
        <taxon>Bacteria</taxon>
        <taxon>Candidatus Ryaniibacteriota</taxon>
    </lineage>
</organism>
<protein>
    <submittedName>
        <fullName evidence="1">Uncharacterized protein</fullName>
    </submittedName>
</protein>
<name>A0A1G2G2W3_9BACT</name>
<evidence type="ECO:0000313" key="1">
    <source>
        <dbReference type="EMBL" id="OGZ44467.1"/>
    </source>
</evidence>
<dbReference type="AlphaFoldDB" id="A0A1G2G2W3"/>
<gene>
    <name evidence="1" type="ORF">A2719_05045</name>
</gene>
<comment type="caution">
    <text evidence="1">The sequence shown here is derived from an EMBL/GenBank/DDBJ whole genome shotgun (WGS) entry which is preliminary data.</text>
</comment>
<dbReference type="Proteomes" id="UP000177480">
    <property type="component" value="Unassembled WGS sequence"/>
</dbReference>
<dbReference type="EMBL" id="MHNK01000002">
    <property type="protein sequence ID" value="OGZ44467.1"/>
    <property type="molecule type" value="Genomic_DNA"/>
</dbReference>
<proteinExistence type="predicted"/>